<feature type="binding site" evidence="6">
    <location>
        <position position="182"/>
    </location>
    <ligand>
        <name>a divalent metal cation</name>
        <dbReference type="ChEBI" id="CHEBI:60240"/>
        <label>2</label>
        <note>catalytic</note>
    </ligand>
</feature>
<dbReference type="PANTHER" id="PTHR43330">
    <property type="entry name" value="METHIONINE AMINOPEPTIDASE"/>
    <property type="match status" value="1"/>
</dbReference>
<dbReference type="RefSeq" id="WP_410002417.1">
    <property type="nucleotide sequence ID" value="NZ_FNQV01000005.1"/>
</dbReference>
<evidence type="ECO:0000256" key="4">
    <source>
        <dbReference type="ARBA" id="ARBA00022723"/>
    </source>
</evidence>
<dbReference type="SUPFAM" id="SSF55920">
    <property type="entry name" value="Creatinase/aminopeptidase"/>
    <property type="match status" value="1"/>
</dbReference>
<reference evidence="10" key="1">
    <citation type="submission" date="2016-10" db="EMBL/GenBank/DDBJ databases">
        <authorList>
            <person name="Varghese N."/>
            <person name="Submissions S."/>
        </authorList>
    </citation>
    <scope>NUCLEOTIDE SEQUENCE [LARGE SCALE GENOMIC DNA]</scope>
    <source>
        <strain evidence="10">KPR-1</strain>
    </source>
</reference>
<dbReference type="Pfam" id="PF00557">
    <property type="entry name" value="Peptidase_M24"/>
    <property type="match status" value="1"/>
</dbReference>
<dbReference type="InterPro" id="IPR000994">
    <property type="entry name" value="Pept_M24"/>
</dbReference>
<sequence length="278" mass="29296">MFGPKPEIKTRAQLAAMAEAGAIVYDMLTAVEAAAEVGITTGELDAIAERVCRDAGAKPNFLGYHGYPATVCLSVNEEIVHGIPGERVLRDGDIVSVDGGCSVAGPSGRRWHGDSARTFIVGTPRPEDLKLSEITREAMWQGIAALADAKSLNVVGKAVQRVVEDNPVDGRELGIVREYVGHGIGSAMHQPPDVVNYASPKGPKIKSGMAVCVEPMLVLGSPDNETLDDDWTVVTLDGSRASHWEHAVALVDGGVRVLTLPDGGAADLARYGVTPIEL</sequence>
<evidence type="ECO:0000256" key="1">
    <source>
        <dbReference type="ARBA" id="ARBA00002521"/>
    </source>
</evidence>
<dbReference type="EC" id="3.4.11.18" evidence="6 7"/>
<dbReference type="PROSITE" id="PS00680">
    <property type="entry name" value="MAP_1"/>
    <property type="match status" value="1"/>
</dbReference>
<feature type="binding site" evidence="6">
    <location>
        <position position="245"/>
    </location>
    <ligand>
        <name>a divalent metal cation</name>
        <dbReference type="ChEBI" id="CHEBI:60240"/>
        <label>2</label>
        <note>catalytic</note>
    </ligand>
</feature>
<dbReference type="GO" id="GO:0070006">
    <property type="term" value="F:metalloaminopeptidase activity"/>
    <property type="evidence" value="ECO:0007669"/>
    <property type="project" value="UniProtKB-UniRule"/>
</dbReference>
<feature type="domain" description="Peptidase M24" evidence="8">
    <location>
        <begin position="16"/>
        <end position="248"/>
    </location>
</feature>
<dbReference type="HAMAP" id="MF_01974">
    <property type="entry name" value="MetAP_1"/>
    <property type="match status" value="1"/>
</dbReference>
<dbReference type="EMBL" id="FNQV01000005">
    <property type="protein sequence ID" value="SEA13044.1"/>
    <property type="molecule type" value="Genomic_DNA"/>
</dbReference>
<evidence type="ECO:0000256" key="6">
    <source>
        <dbReference type="HAMAP-Rule" id="MF_01974"/>
    </source>
</evidence>
<dbReference type="PRINTS" id="PR00599">
    <property type="entry name" value="MAPEPTIDASE"/>
</dbReference>
<evidence type="ECO:0000313" key="10">
    <source>
        <dbReference type="Proteomes" id="UP000199288"/>
    </source>
</evidence>
<evidence type="ECO:0000256" key="2">
    <source>
        <dbReference type="ARBA" id="ARBA00022438"/>
    </source>
</evidence>
<dbReference type="InterPro" id="IPR002467">
    <property type="entry name" value="Pept_M24A_MAP1"/>
</dbReference>
<dbReference type="Gene3D" id="3.90.230.10">
    <property type="entry name" value="Creatinase/methionine aminopeptidase superfamily"/>
    <property type="match status" value="1"/>
</dbReference>
<dbReference type="InterPro" id="IPR001714">
    <property type="entry name" value="Pept_M24_MAP"/>
</dbReference>
<evidence type="ECO:0000259" key="8">
    <source>
        <dbReference type="Pfam" id="PF00557"/>
    </source>
</evidence>
<feature type="binding site" evidence="6">
    <location>
        <position position="214"/>
    </location>
    <ligand>
        <name>a divalent metal cation</name>
        <dbReference type="ChEBI" id="CHEBI:60240"/>
        <label>2</label>
        <note>catalytic</note>
    </ligand>
</feature>
<keyword evidence="5 6" id="KW-0378">Hydrolase</keyword>
<dbReference type="GO" id="GO:0006508">
    <property type="term" value="P:proteolysis"/>
    <property type="evidence" value="ECO:0007669"/>
    <property type="project" value="UniProtKB-KW"/>
</dbReference>
<feature type="binding site" evidence="6">
    <location>
        <position position="81"/>
    </location>
    <ligand>
        <name>substrate</name>
    </ligand>
</feature>
<comment type="function">
    <text evidence="1 6">Removes the N-terminal methionine from nascent proteins. The N-terminal methionine is often cleaved when the second residue in the primary sequence is small and uncharged (Met-Ala-, Cys, Gly, Pro, Ser, Thr, or Val). Requires deformylation of the N(alpha)-formylated initiator methionine before it can be hydrolyzed.</text>
</comment>
<dbReference type="InterPro" id="IPR036005">
    <property type="entry name" value="Creatinase/aminopeptidase-like"/>
</dbReference>
<evidence type="ECO:0000256" key="7">
    <source>
        <dbReference type="RuleBase" id="RU003653"/>
    </source>
</evidence>
<evidence type="ECO:0000256" key="3">
    <source>
        <dbReference type="ARBA" id="ARBA00022670"/>
    </source>
</evidence>
<dbReference type="PANTHER" id="PTHR43330:SF27">
    <property type="entry name" value="METHIONINE AMINOPEPTIDASE"/>
    <property type="match status" value="1"/>
</dbReference>
<dbReference type="GO" id="GO:0004239">
    <property type="term" value="F:initiator methionyl aminopeptidase activity"/>
    <property type="evidence" value="ECO:0007669"/>
    <property type="project" value="UniProtKB-UniRule"/>
</dbReference>
<keyword evidence="10" id="KW-1185">Reference proteome</keyword>
<organism evidence="9 10">
    <name type="scientific">Bowdeniella nasicola</name>
    <dbReference type="NCBI Taxonomy" id="208480"/>
    <lineage>
        <taxon>Bacteria</taxon>
        <taxon>Bacillati</taxon>
        <taxon>Actinomycetota</taxon>
        <taxon>Actinomycetes</taxon>
        <taxon>Actinomycetales</taxon>
        <taxon>Actinomycetaceae</taxon>
        <taxon>Bowdeniella</taxon>
    </lineage>
</organism>
<dbReference type="GO" id="GO:0046872">
    <property type="term" value="F:metal ion binding"/>
    <property type="evidence" value="ECO:0007669"/>
    <property type="project" value="UniProtKB-UniRule"/>
</dbReference>
<comment type="catalytic activity">
    <reaction evidence="6 7">
        <text>Release of N-terminal amino acids, preferentially methionine, from peptides and arylamides.</text>
        <dbReference type="EC" id="3.4.11.18"/>
    </reaction>
</comment>
<gene>
    <name evidence="6" type="primary">map</name>
    <name evidence="9" type="ORF">SAMN02910418_00944</name>
</gene>
<evidence type="ECO:0000256" key="5">
    <source>
        <dbReference type="ARBA" id="ARBA00022801"/>
    </source>
</evidence>
<evidence type="ECO:0000313" key="9">
    <source>
        <dbReference type="EMBL" id="SEA13044.1"/>
    </source>
</evidence>
<protein>
    <recommendedName>
        <fullName evidence="6 7">Methionine aminopeptidase</fullName>
        <shortName evidence="6">MAP</shortName>
        <shortName evidence="6">MetAP</shortName>
        <ecNumber evidence="6 7">3.4.11.18</ecNumber>
    </recommendedName>
    <alternativeName>
        <fullName evidence="6">Peptidase M</fullName>
    </alternativeName>
</protein>
<feature type="binding site" evidence="6">
    <location>
        <position position="114"/>
    </location>
    <ligand>
        <name>a divalent metal cation</name>
        <dbReference type="ChEBI" id="CHEBI:60240"/>
        <label>2</label>
        <note>catalytic</note>
    </ligand>
</feature>
<dbReference type="AlphaFoldDB" id="A0A1H3YPT2"/>
<keyword evidence="4 6" id="KW-0479">Metal-binding</keyword>
<name>A0A1H3YPT2_9ACTO</name>
<dbReference type="GO" id="GO:0005829">
    <property type="term" value="C:cytosol"/>
    <property type="evidence" value="ECO:0007669"/>
    <property type="project" value="TreeGrafter"/>
</dbReference>
<accession>A0A1H3YPT2</accession>
<keyword evidence="3 6" id="KW-0645">Protease</keyword>
<feature type="binding site" evidence="6">
    <location>
        <position position="114"/>
    </location>
    <ligand>
        <name>a divalent metal cation</name>
        <dbReference type="ChEBI" id="CHEBI:60240"/>
        <label>1</label>
    </ligand>
</feature>
<comment type="cofactor">
    <cofactor evidence="6">
        <name>Co(2+)</name>
        <dbReference type="ChEBI" id="CHEBI:48828"/>
    </cofactor>
    <cofactor evidence="6">
        <name>Zn(2+)</name>
        <dbReference type="ChEBI" id="CHEBI:29105"/>
    </cofactor>
    <cofactor evidence="6">
        <name>Mn(2+)</name>
        <dbReference type="ChEBI" id="CHEBI:29035"/>
    </cofactor>
    <cofactor evidence="6">
        <name>Fe(2+)</name>
        <dbReference type="ChEBI" id="CHEBI:29033"/>
    </cofactor>
    <text evidence="6">Binds 2 divalent metal cations per subunit. Has a high-affinity and a low affinity metal-binding site. The true nature of the physiological cofactor is under debate. The enzyme is active with cobalt, zinc, manganese or divalent iron ions. Most likely, methionine aminopeptidases function as mononuclear Fe(2+)-metalloproteases under physiological conditions, and the catalytically relevant metal-binding site has been assigned to the histidine-containing high-affinity site.</text>
</comment>
<dbReference type="Proteomes" id="UP000199288">
    <property type="component" value="Unassembled WGS sequence"/>
</dbReference>
<proteinExistence type="inferred from homology"/>
<feature type="binding site" evidence="6">
    <location>
        <position position="98"/>
    </location>
    <ligand>
        <name>a divalent metal cation</name>
        <dbReference type="ChEBI" id="CHEBI:60240"/>
        <label>1</label>
    </ligand>
</feature>
<feature type="binding site" evidence="6">
    <location>
        <position position="245"/>
    </location>
    <ligand>
        <name>a divalent metal cation</name>
        <dbReference type="ChEBI" id="CHEBI:60240"/>
        <label>1</label>
    </ligand>
</feature>
<feature type="binding site" evidence="6">
    <location>
        <position position="189"/>
    </location>
    <ligand>
        <name>substrate</name>
    </ligand>
</feature>
<dbReference type="NCBIfam" id="TIGR00500">
    <property type="entry name" value="met_pdase_I"/>
    <property type="match status" value="1"/>
</dbReference>
<comment type="similarity">
    <text evidence="6">Belongs to the peptidase M24A family. Methionine aminopeptidase type 1 subfamily.</text>
</comment>
<comment type="subunit">
    <text evidence="6">Monomer.</text>
</comment>
<dbReference type="CDD" id="cd01086">
    <property type="entry name" value="MetAP1"/>
    <property type="match status" value="1"/>
</dbReference>
<keyword evidence="2 6" id="KW-0031">Aminopeptidase</keyword>